<accession>A0ABQ8AR53</accession>
<gene>
    <name evidence="1" type="ORF">HID58_057127</name>
</gene>
<evidence type="ECO:0000313" key="1">
    <source>
        <dbReference type="EMBL" id="KAH0894698.1"/>
    </source>
</evidence>
<evidence type="ECO:0000313" key="2">
    <source>
        <dbReference type="Proteomes" id="UP000824890"/>
    </source>
</evidence>
<keyword evidence="2" id="KW-1185">Reference proteome</keyword>
<proteinExistence type="predicted"/>
<feature type="non-terminal residue" evidence="1">
    <location>
        <position position="95"/>
    </location>
</feature>
<dbReference type="EMBL" id="JAGKQM010000013">
    <property type="protein sequence ID" value="KAH0894698.1"/>
    <property type="molecule type" value="Genomic_DNA"/>
</dbReference>
<dbReference type="Proteomes" id="UP000824890">
    <property type="component" value="Unassembled WGS sequence"/>
</dbReference>
<sequence>MLHMLRMKTNKWNSLGFHNFGIDDNINNVNLSYVSPSNLNFGTKEFPWYIHKICLILITSMVSVQSTERVEAIYPLLKDMAISPDMLEGSNTMKQ</sequence>
<name>A0ABQ8AR53_BRANA</name>
<protein>
    <submittedName>
        <fullName evidence="1">Uncharacterized protein</fullName>
    </submittedName>
</protein>
<organism evidence="1 2">
    <name type="scientific">Brassica napus</name>
    <name type="common">Rape</name>
    <dbReference type="NCBI Taxonomy" id="3708"/>
    <lineage>
        <taxon>Eukaryota</taxon>
        <taxon>Viridiplantae</taxon>
        <taxon>Streptophyta</taxon>
        <taxon>Embryophyta</taxon>
        <taxon>Tracheophyta</taxon>
        <taxon>Spermatophyta</taxon>
        <taxon>Magnoliopsida</taxon>
        <taxon>eudicotyledons</taxon>
        <taxon>Gunneridae</taxon>
        <taxon>Pentapetalae</taxon>
        <taxon>rosids</taxon>
        <taxon>malvids</taxon>
        <taxon>Brassicales</taxon>
        <taxon>Brassicaceae</taxon>
        <taxon>Brassiceae</taxon>
        <taxon>Brassica</taxon>
    </lineage>
</organism>
<comment type="caution">
    <text evidence="1">The sequence shown here is derived from an EMBL/GenBank/DDBJ whole genome shotgun (WGS) entry which is preliminary data.</text>
</comment>
<reference evidence="1 2" key="1">
    <citation type="submission" date="2021-05" db="EMBL/GenBank/DDBJ databases">
        <title>Genome Assembly of Synthetic Allotetraploid Brassica napus Reveals Homoeologous Exchanges between Subgenomes.</title>
        <authorList>
            <person name="Davis J.T."/>
        </authorList>
    </citation>
    <scope>NUCLEOTIDE SEQUENCE [LARGE SCALE GENOMIC DNA]</scope>
    <source>
        <strain evidence="2">cv. Da-Ae</strain>
        <tissue evidence="1">Seedling</tissue>
    </source>
</reference>